<evidence type="ECO:0000259" key="16">
    <source>
        <dbReference type="PROSITE" id="PS50893"/>
    </source>
</evidence>
<feature type="transmembrane region" description="Helical" evidence="15">
    <location>
        <begin position="388"/>
        <end position="410"/>
    </location>
</feature>
<dbReference type="PROSITE" id="PS00211">
    <property type="entry name" value="ABC_TRANSPORTER_1"/>
    <property type="match status" value="1"/>
</dbReference>
<dbReference type="SMART" id="SM00382">
    <property type="entry name" value="AAA"/>
    <property type="match status" value="1"/>
</dbReference>
<keyword evidence="5 15" id="KW-0812">Transmembrane</keyword>
<keyword evidence="4" id="KW-0997">Cell inner membrane</keyword>
<dbReference type="EMBL" id="RZNC01000001">
    <property type="protein sequence ID" value="RWZ67776.1"/>
    <property type="molecule type" value="Genomic_DNA"/>
</dbReference>
<sequence length="745" mass="81189">MTRQHVRQNESSDCGAACLAAVSAAHGKTVSVTQLRDALGTAARGVSVRGLVEGAVELGFEAKVVRVGEDALTTSYTRPAIAHVTTSTGDPHFVVIHRATSRRLLIGDPAEKRRRWVAVDDFLERFTGVLVLLAPSRAFEPGGSQSRPVGRFLRLLRPHRALFLWAILGSLILTVLGIATSFATKIIVDEVIPYGLESLIVPLGVLFLGMYVVQHAVQFIRQWIVLHLSQRIDVPLILGYFAHVYRMPFRFFDSRPVGDILTRFGDAMTVKNVLTGAALSAVLDAVMAIVTGAVLFSLDASLFLVIVVFVIVSVVLVVAFLRPFRAVNGEQMQQASVLNSRIIEGLRGVEGIKLEGFEPREMEGVEREYIRSVRFSFREGMLENGQSTLMSLFQAAAGLLLLLFGTTRIIDGDLTLGTLMAFVALSAFFIDPVSRLIGLQLEWQEASMALRRVGEILDYEPEGGESSGFAEIDHGGGVRFDSVSFGYRGRATALRELSFSIREGERVAFVGPSGGGKSTIAKLLLRVVEPDEGSIALSGIPLERISPADVRSHIAYVPQQVSLYSRSVADNVRLSVPDASPRAVRRALERSHADEFVAALPHGVSTVLDEAGAGLSGGERRRLGLARALLKESPLYVFDEVTSDLDASTEALVIDDLMASLPGATVIMIAHRLASVMRCERIFVVEAGRIVEEGTHSELIEMGGLYADMWAVQRGESQSTRGRVEEARSSRRPRGRQENDAITYR</sequence>
<keyword evidence="10 15" id="KW-1133">Transmembrane helix</keyword>
<organism evidence="19 20">
    <name type="scientific">Labedella populi</name>
    <dbReference type="NCBI Taxonomy" id="2498850"/>
    <lineage>
        <taxon>Bacteria</taxon>
        <taxon>Bacillati</taxon>
        <taxon>Actinomycetota</taxon>
        <taxon>Actinomycetes</taxon>
        <taxon>Micrococcales</taxon>
        <taxon>Microbacteriaceae</taxon>
        <taxon>Labedella</taxon>
    </lineage>
</organism>
<dbReference type="InterPro" id="IPR003593">
    <property type="entry name" value="AAA+_ATPase"/>
</dbReference>
<dbReference type="SUPFAM" id="SSF52540">
    <property type="entry name" value="P-loop containing nucleoside triphosphate hydrolases"/>
    <property type="match status" value="1"/>
</dbReference>
<dbReference type="Pfam" id="PF00005">
    <property type="entry name" value="ABC_tran"/>
    <property type="match status" value="1"/>
</dbReference>
<feature type="compositionally biased region" description="Basic and acidic residues" evidence="14">
    <location>
        <begin position="722"/>
        <end position="739"/>
    </location>
</feature>
<dbReference type="GO" id="GO:0006508">
    <property type="term" value="P:proteolysis"/>
    <property type="evidence" value="ECO:0007669"/>
    <property type="project" value="InterPro"/>
</dbReference>
<evidence type="ECO:0000256" key="15">
    <source>
        <dbReference type="SAM" id="Phobius"/>
    </source>
</evidence>
<dbReference type="RefSeq" id="WP_128496915.1">
    <property type="nucleotide sequence ID" value="NZ_RZNC01000001.1"/>
</dbReference>
<evidence type="ECO:0000256" key="14">
    <source>
        <dbReference type="SAM" id="MobiDB-lite"/>
    </source>
</evidence>
<evidence type="ECO:0000313" key="20">
    <source>
        <dbReference type="Proteomes" id="UP000288603"/>
    </source>
</evidence>
<evidence type="ECO:0000256" key="4">
    <source>
        <dbReference type="ARBA" id="ARBA00022519"/>
    </source>
</evidence>
<dbReference type="PROSITE" id="PS50929">
    <property type="entry name" value="ABC_TM1F"/>
    <property type="match status" value="1"/>
</dbReference>
<dbReference type="GO" id="GO:0008234">
    <property type="term" value="F:cysteine-type peptidase activity"/>
    <property type="evidence" value="ECO:0007669"/>
    <property type="project" value="UniProtKB-KW"/>
</dbReference>
<name>A0A444QDW0_9MICO</name>
<dbReference type="AlphaFoldDB" id="A0A444QDW0"/>
<feature type="region of interest" description="Disordered" evidence="14">
    <location>
        <begin position="717"/>
        <end position="745"/>
    </location>
</feature>
<keyword evidence="6" id="KW-0547">Nucleotide-binding</keyword>
<keyword evidence="9" id="KW-0653">Protein transport</keyword>
<evidence type="ECO:0000259" key="17">
    <source>
        <dbReference type="PROSITE" id="PS50929"/>
    </source>
</evidence>
<dbReference type="GO" id="GO:0016887">
    <property type="term" value="F:ATP hydrolysis activity"/>
    <property type="evidence" value="ECO:0007669"/>
    <property type="project" value="InterPro"/>
</dbReference>
<feature type="transmembrane region" description="Helical" evidence="15">
    <location>
        <begin position="302"/>
        <end position="321"/>
    </location>
</feature>
<evidence type="ECO:0000256" key="3">
    <source>
        <dbReference type="ARBA" id="ARBA00022475"/>
    </source>
</evidence>
<comment type="similarity">
    <text evidence="12">Belongs to the ABC transporter superfamily. Siderophore-Fe(3+) uptake transporter (SIUT) (TC 3.A.1.21) family.</text>
</comment>
<dbReference type="Gene3D" id="1.20.1560.10">
    <property type="entry name" value="ABC transporter type 1, transmembrane domain"/>
    <property type="match status" value="1"/>
</dbReference>
<evidence type="ECO:0000256" key="11">
    <source>
        <dbReference type="ARBA" id="ARBA00023136"/>
    </source>
</evidence>
<dbReference type="Gene3D" id="3.40.50.300">
    <property type="entry name" value="P-loop containing nucleotide triphosphate hydrolases"/>
    <property type="match status" value="1"/>
</dbReference>
<evidence type="ECO:0000256" key="1">
    <source>
        <dbReference type="ARBA" id="ARBA00004429"/>
    </source>
</evidence>
<dbReference type="OrthoDB" id="9806127at2"/>
<feature type="transmembrane region" description="Helical" evidence="15">
    <location>
        <begin position="194"/>
        <end position="213"/>
    </location>
</feature>
<dbReference type="FunFam" id="3.40.50.300:FF:000221">
    <property type="entry name" value="Multidrug ABC transporter ATP-binding protein"/>
    <property type="match status" value="1"/>
</dbReference>
<feature type="domain" description="Peptidase C39" evidence="18">
    <location>
        <begin position="8"/>
        <end position="133"/>
    </location>
</feature>
<reference evidence="19 20" key="1">
    <citation type="submission" date="2018-12" db="EMBL/GenBank/DDBJ databases">
        <authorList>
            <person name="Li F."/>
        </authorList>
    </citation>
    <scope>NUCLEOTIDE SEQUENCE [LARGE SCALE GENOMIC DNA]</scope>
    <source>
        <strain evidence="19 20">8H24J-4-2</strain>
    </source>
</reference>
<evidence type="ECO:0000256" key="10">
    <source>
        <dbReference type="ARBA" id="ARBA00022989"/>
    </source>
</evidence>
<keyword evidence="11 15" id="KW-0472">Membrane</keyword>
<evidence type="ECO:0000256" key="9">
    <source>
        <dbReference type="ARBA" id="ARBA00022927"/>
    </source>
</evidence>
<evidence type="ECO:0000256" key="2">
    <source>
        <dbReference type="ARBA" id="ARBA00022448"/>
    </source>
</evidence>
<dbReference type="GO" id="GO:0005524">
    <property type="term" value="F:ATP binding"/>
    <property type="evidence" value="ECO:0007669"/>
    <property type="project" value="UniProtKB-KW"/>
</dbReference>
<keyword evidence="7" id="KW-0788">Thiol protease</keyword>
<dbReference type="SUPFAM" id="SSF90123">
    <property type="entry name" value="ABC transporter transmembrane region"/>
    <property type="match status" value="1"/>
</dbReference>
<proteinExistence type="inferred from homology"/>
<dbReference type="InterPro" id="IPR039421">
    <property type="entry name" value="Type_1_exporter"/>
</dbReference>
<comment type="caution">
    <text evidence="19">The sequence shown here is derived from an EMBL/GenBank/DDBJ whole genome shotgun (WGS) entry which is preliminary data.</text>
</comment>
<dbReference type="PANTHER" id="PTHR24221:SF654">
    <property type="entry name" value="ATP-BINDING CASSETTE SUB-FAMILY B MEMBER 6"/>
    <property type="match status" value="1"/>
</dbReference>
<evidence type="ECO:0000256" key="13">
    <source>
        <dbReference type="ARBA" id="ARBA00043264"/>
    </source>
</evidence>
<keyword evidence="8" id="KW-0067">ATP-binding</keyword>
<feature type="domain" description="ABC transporter" evidence="16">
    <location>
        <begin position="478"/>
        <end position="712"/>
    </location>
</feature>
<evidence type="ECO:0000313" key="19">
    <source>
        <dbReference type="EMBL" id="RWZ67776.1"/>
    </source>
</evidence>
<dbReference type="Pfam" id="PF00664">
    <property type="entry name" value="ABC_membrane"/>
    <property type="match status" value="1"/>
</dbReference>
<dbReference type="InterPro" id="IPR005074">
    <property type="entry name" value="Peptidase_C39"/>
</dbReference>
<dbReference type="GO" id="GO:0140359">
    <property type="term" value="F:ABC-type transporter activity"/>
    <property type="evidence" value="ECO:0007669"/>
    <property type="project" value="InterPro"/>
</dbReference>
<dbReference type="GO" id="GO:0034040">
    <property type="term" value="F:ATPase-coupled lipid transmembrane transporter activity"/>
    <property type="evidence" value="ECO:0007669"/>
    <property type="project" value="TreeGrafter"/>
</dbReference>
<keyword evidence="20" id="KW-1185">Reference proteome</keyword>
<dbReference type="GO" id="GO:0043213">
    <property type="term" value="P:bacteriocin transport"/>
    <property type="evidence" value="ECO:0007669"/>
    <property type="project" value="UniProtKB-KW"/>
</dbReference>
<dbReference type="InterPro" id="IPR011527">
    <property type="entry name" value="ABC1_TM_dom"/>
</dbReference>
<dbReference type="CDD" id="cd18570">
    <property type="entry name" value="ABC_6TM_PCAT1_LagD_like"/>
    <property type="match status" value="1"/>
</dbReference>
<evidence type="ECO:0000256" key="5">
    <source>
        <dbReference type="ARBA" id="ARBA00022692"/>
    </source>
</evidence>
<feature type="transmembrane region" description="Helical" evidence="15">
    <location>
        <begin position="273"/>
        <end position="296"/>
    </location>
</feature>
<dbReference type="GO" id="GO:0005886">
    <property type="term" value="C:plasma membrane"/>
    <property type="evidence" value="ECO:0007669"/>
    <property type="project" value="UniProtKB-SubCell"/>
</dbReference>
<feature type="transmembrane region" description="Helical" evidence="15">
    <location>
        <begin position="161"/>
        <end position="188"/>
    </location>
</feature>
<dbReference type="GO" id="GO:0015031">
    <property type="term" value="P:protein transport"/>
    <property type="evidence" value="ECO:0007669"/>
    <property type="project" value="UniProtKB-KW"/>
</dbReference>
<gene>
    <name evidence="19" type="ORF">ELQ92_00410</name>
</gene>
<dbReference type="InterPro" id="IPR027417">
    <property type="entry name" value="P-loop_NTPase"/>
</dbReference>
<keyword evidence="2" id="KW-0813">Transport</keyword>
<dbReference type="InterPro" id="IPR017871">
    <property type="entry name" value="ABC_transporter-like_CS"/>
</dbReference>
<dbReference type="PROSITE" id="PS50990">
    <property type="entry name" value="PEPTIDASE_C39"/>
    <property type="match status" value="1"/>
</dbReference>
<dbReference type="InterPro" id="IPR003439">
    <property type="entry name" value="ABC_transporter-like_ATP-bd"/>
</dbReference>
<keyword evidence="7" id="KW-0378">Hydrolase</keyword>
<accession>A0A444QDW0</accession>
<keyword evidence="7" id="KW-0645">Protease</keyword>
<dbReference type="PANTHER" id="PTHR24221">
    <property type="entry name" value="ATP-BINDING CASSETTE SUB-FAMILY B"/>
    <property type="match status" value="1"/>
</dbReference>
<evidence type="ECO:0000256" key="6">
    <source>
        <dbReference type="ARBA" id="ARBA00022741"/>
    </source>
</evidence>
<evidence type="ECO:0000259" key="18">
    <source>
        <dbReference type="PROSITE" id="PS50990"/>
    </source>
</evidence>
<evidence type="ECO:0000256" key="12">
    <source>
        <dbReference type="ARBA" id="ARBA00023455"/>
    </source>
</evidence>
<dbReference type="Pfam" id="PF03412">
    <property type="entry name" value="Peptidase_C39"/>
    <property type="match status" value="1"/>
</dbReference>
<comment type="subcellular location">
    <subcellularLocation>
        <location evidence="1">Cell inner membrane</location>
        <topology evidence="1">Multi-pass membrane protein</topology>
    </subcellularLocation>
</comment>
<evidence type="ECO:0000256" key="7">
    <source>
        <dbReference type="ARBA" id="ARBA00022807"/>
    </source>
</evidence>
<feature type="domain" description="ABC transmembrane type-1" evidence="17">
    <location>
        <begin position="164"/>
        <end position="445"/>
    </location>
</feature>
<dbReference type="PROSITE" id="PS50893">
    <property type="entry name" value="ABC_TRANSPORTER_2"/>
    <property type="match status" value="1"/>
</dbReference>
<dbReference type="Gene3D" id="3.90.70.10">
    <property type="entry name" value="Cysteine proteinases"/>
    <property type="match status" value="1"/>
</dbReference>
<keyword evidence="3" id="KW-1003">Cell membrane</keyword>
<protein>
    <submittedName>
        <fullName evidence="19">Peptidase domain-containing ABC transporter</fullName>
    </submittedName>
</protein>
<dbReference type="InterPro" id="IPR036640">
    <property type="entry name" value="ABC1_TM_sf"/>
</dbReference>
<keyword evidence="13" id="KW-0080">Bacteriocin transport</keyword>
<dbReference type="Proteomes" id="UP000288603">
    <property type="component" value="Unassembled WGS sequence"/>
</dbReference>
<evidence type="ECO:0000256" key="8">
    <source>
        <dbReference type="ARBA" id="ARBA00022840"/>
    </source>
</evidence>